<dbReference type="InterPro" id="IPR050091">
    <property type="entry name" value="PKS_NRPS_Biosynth_Enz"/>
</dbReference>
<gene>
    <name evidence="23" type="ORF">I8751_18155</name>
</gene>
<dbReference type="Gene3D" id="3.40.366.10">
    <property type="entry name" value="Malonyl-Coenzyme A Acyl Carrier Protein, domain 2"/>
    <property type="match status" value="1"/>
</dbReference>
<dbReference type="Pfam" id="PF00668">
    <property type="entry name" value="Condensation"/>
    <property type="match status" value="1"/>
</dbReference>
<dbReference type="GO" id="GO:0016491">
    <property type="term" value="F:oxidoreductase activity"/>
    <property type="evidence" value="ECO:0007669"/>
    <property type="project" value="UniProtKB-KW"/>
</dbReference>
<evidence type="ECO:0000256" key="12">
    <source>
        <dbReference type="ARBA" id="ARBA00051971"/>
    </source>
</evidence>
<dbReference type="PANTHER" id="PTHR43775:SF51">
    <property type="entry name" value="INACTIVE PHENOLPHTHIOCEROL SYNTHESIS POLYKETIDE SYNTHASE TYPE I PKS1-RELATED"/>
    <property type="match status" value="1"/>
</dbReference>
<dbReference type="GO" id="GO:0031177">
    <property type="term" value="F:phosphopantetheine binding"/>
    <property type="evidence" value="ECO:0007669"/>
    <property type="project" value="InterPro"/>
</dbReference>
<dbReference type="SUPFAM" id="SSF47336">
    <property type="entry name" value="ACP-like"/>
    <property type="match status" value="1"/>
</dbReference>
<dbReference type="Gene3D" id="3.30.70.250">
    <property type="entry name" value="Malonyl-CoA ACP transacylase, ACP-binding"/>
    <property type="match status" value="1"/>
</dbReference>
<comment type="catalytic activity">
    <reaction evidence="13">
        <text>docosanoyl-[(phenol)carboxyphthiodiolenone synthase] + 2 (S)-methylmalonyl-CoA + 3 malonyl-CoA + 5 NADPH + 10 H(+) = C34-carboxyphthiodiolenone-[(phenol)carboxyphthiodiolenone synthase] + 5 CO2 + 5 NADP(+) + 5 CoA + 2 H2O</text>
        <dbReference type="Rhea" id="RHEA:57752"/>
        <dbReference type="Rhea" id="RHEA-COMP:14987"/>
        <dbReference type="Rhea" id="RHEA-COMP:14988"/>
        <dbReference type="ChEBI" id="CHEBI:15377"/>
        <dbReference type="ChEBI" id="CHEBI:15378"/>
        <dbReference type="ChEBI" id="CHEBI:16526"/>
        <dbReference type="ChEBI" id="CHEBI:57287"/>
        <dbReference type="ChEBI" id="CHEBI:57327"/>
        <dbReference type="ChEBI" id="CHEBI:57384"/>
        <dbReference type="ChEBI" id="CHEBI:57783"/>
        <dbReference type="ChEBI" id="CHEBI:58349"/>
        <dbReference type="ChEBI" id="CHEBI:142237"/>
        <dbReference type="ChEBI" id="CHEBI:142238"/>
        <dbReference type="EC" id="2.3.1.292"/>
    </reaction>
</comment>
<comment type="caution">
    <text evidence="23">The sequence shown here is derived from an EMBL/GenBank/DDBJ whole genome shotgun (WGS) entry which is preliminary data.</text>
</comment>
<reference evidence="23 24" key="1">
    <citation type="journal article" date="2021" name="Int. J. Syst. Evol. Microbiol.">
        <title>Amazonocrinis nigriterrae gen. nov., sp. nov., Atlanticothrix silvestris gen. nov., sp. nov. and Dendronalium phyllosphericum gen. nov., sp. nov., nostocacean cyanobacteria from Brazilian environments.</title>
        <authorList>
            <person name="Alvarenga D.O."/>
            <person name="Andreote A.P.D."/>
            <person name="Branco L.H.Z."/>
            <person name="Delbaje E."/>
            <person name="Cruz R.B."/>
            <person name="Varani A.M."/>
            <person name="Fiore M.F."/>
        </authorList>
    </citation>
    <scope>NUCLEOTIDE SEQUENCE [LARGE SCALE GENOMIC DNA]</scope>
    <source>
        <strain evidence="23 24">CENA357</strain>
    </source>
</reference>
<evidence type="ECO:0000256" key="13">
    <source>
        <dbReference type="ARBA" id="ARBA00052119"/>
    </source>
</evidence>
<sequence>MSDYSESDNLNNIAIISMVGRFPGANNVQEYWENIRNGVESISFFSNEEAELIDSERDLLNHPNYVKANGVLADVELFDANFFGYSPREAEILDPQARLFLECAWEVLESAGYDSENYDGRISIYAGASVNTYFLFNLFSNPDLVKSVGLEQLKFSNQQDLLTTRVAYKLNLQGSGITIQTACSTSLVAVHLACQSLLCGECDMALAGGVSVTLPQKAGYLYQEGGIASPDGHCRAFDAQAQGTVRGNGIGIVVLKRLADALRDGDRIHAIIKGSAVNNDGALKVGYTAPSIDGQAKVIAEAQAVAGIEPETISYVEAHGTGTALGDPIEIAALTQAFQSKTEKHRFCAIGSVKTNFGHLNAAAGMAGFIKTVLALQHQEIPPSLHFEQPNPQIDFAHSPFYVNTQLTPWQTNHYPRRAGVSSFGIGGTNAHLIVEEAPIVEAATSASRPWQVLLLSAKTASALETATANLANYLECHPDVNLADVAYTLQIGRRRFPHRRTLVCQNLDDAVQTLKSDQQRLLTSYQEIGDRSVTFMFPGQGAQYTNMGQELYENEPIFKQQVDDCCEILKPHLELDLREILYPSSTQAQLQQTALTQPALFVIEYALAKLWMAWGIQPQAMIGNSIGEYVAATLAGVFSLAEALVLVATRGKLMQQLEPGAMLSVSLSAQEVEPWLSAELSLAASNAPSLCVVSGSITAVAALENRLTAQGVDCRRLHTSHAFHSQMMDEIVAPLTQQIQKIKLNSPQIPFISNVTGTWITATEATDPHYWAKHLRQTVRFSEGMTELLQQPERVLLEVGPGRTLSTLVKRHQAPQAVVLTSLRHPQEQLADIEFILNTVSRLWLAGVQIDWTGFYKDEQRQRIPLPTYPFERQRYWIEPQAKVANLHQLGKKSDIADWFYLPSWKRSFLPSKSAAKSRWLVFLDTFGVSEPVVAQLEAEEVITVTVGEQFTQLGNNAYAINPKVPDDYDRLFTQLRNQEKIPQAIAHFWSLIPQECDRSTPEFFATCQDYGFYSLLFLVQALGKQETTQQLQIIVVTNSTHEVNGDELLCPEKATVLGLCKVIPQEYPQITCRQIDITGTNQLTPQLLAELTSLSPDLVVAYRSSHRWVETFESFKLEATTETKTRLRQKGVYLITGGLGGIGKVLAEHLAETLQAKLILISRSPLPQKTAWATWLAAHDAADPTSSKIQQVQALEALGAEVLVITADVTSLTQMQRAISLGLEQFGEINGVIHAAGVKAVNTVQEISREECQQQFAPKIQGLYVLEQLLQTISVDFCILISSLASVLGLLGKAAYPAAHIFLDVFACDRNRTSSTPWISINWDSWLTEPATTTEGLTPQEAIAAWRRILSLQGVSQVIVSTVDLQARLNQWTTQVATKKVDLLSLHTRPNLSSAYAAPTNQIEQIMVEIWQQLLGVAVVGIYDNFFELGGDSVLGIQLIARANQAGLKLATKQVFEHQTIAELAAVASTHQNNQAEQGCVTGLVPLSPIQQWFWTQNQPEAHHWNQSITLEVSQGLDVSFLKETLQHLLAHHDALRLRFMAGESGWQQVNAPVDETVPLTCLDLSELSAEQQNLAMEKASAQLQASLNLSFGPIVRVGLFNLGAKVTSRLLIVIHHLAVDVTSWRIFLEDLHTVYQQLSQGLGVKLPPKTTSFQQWTTQLQQQKFNSDLDYWLEQLSHPVTRLPRDYAQGVNTVASAQIITVTLDAEPLQQVSSTYRLQIEEVLLAGLLQAFAQWTGDRSLLLDLEGNGRDVLLEDVDLSRTVGWFTTIAPLLLKLDQAENPGDILQTVKEQVRRLPDQGLSYGVLRYLSVEGSKLQSFPQPEVIFLYLGQLADSVPESSLFRLLLDSKQIERSPQGIRPHLFQITAFVSGGQMQVKWTYSENLHQRTTIEVLAQNFVKAIQQFITHCQSPKAVSYTPSDFSAAKLSQTDLSKLLTQISLSDRRKSQ</sequence>
<dbReference type="CDD" id="cd00833">
    <property type="entry name" value="PKS"/>
    <property type="match status" value="1"/>
</dbReference>
<dbReference type="InterPro" id="IPR016035">
    <property type="entry name" value="Acyl_Trfase/lysoPLipase"/>
</dbReference>
<feature type="domain" description="Carrier" evidence="21">
    <location>
        <begin position="1400"/>
        <end position="1474"/>
    </location>
</feature>
<dbReference type="GO" id="GO:0005886">
    <property type="term" value="C:plasma membrane"/>
    <property type="evidence" value="ECO:0007669"/>
    <property type="project" value="TreeGrafter"/>
</dbReference>
<evidence type="ECO:0000259" key="22">
    <source>
        <dbReference type="PROSITE" id="PS52004"/>
    </source>
</evidence>
<keyword evidence="24" id="KW-1185">Reference proteome</keyword>
<dbReference type="InterPro" id="IPR006162">
    <property type="entry name" value="Ppantetheine_attach_site"/>
</dbReference>
<dbReference type="GO" id="GO:0034081">
    <property type="term" value="C:polyketide synthase complex"/>
    <property type="evidence" value="ECO:0007669"/>
    <property type="project" value="UniProtKB-ARBA"/>
</dbReference>
<dbReference type="InterPro" id="IPR001227">
    <property type="entry name" value="Ac_transferase_dom_sf"/>
</dbReference>
<dbReference type="Gene3D" id="3.30.70.3290">
    <property type="match status" value="1"/>
</dbReference>
<dbReference type="InterPro" id="IPR057326">
    <property type="entry name" value="KR_dom"/>
</dbReference>
<evidence type="ECO:0000256" key="9">
    <source>
        <dbReference type="ARBA" id="ARBA00023098"/>
    </source>
</evidence>
<dbReference type="CDD" id="cd19534">
    <property type="entry name" value="E_NRPS"/>
    <property type="match status" value="1"/>
</dbReference>
<dbReference type="PROSITE" id="PS00012">
    <property type="entry name" value="PHOSPHOPANTETHEINE"/>
    <property type="match status" value="1"/>
</dbReference>
<dbReference type="FunFam" id="3.40.47.10:FF:000042">
    <property type="entry name" value="Polyketide synthase Pks13"/>
    <property type="match status" value="1"/>
</dbReference>
<dbReference type="InterPro" id="IPR010060">
    <property type="entry name" value="NRPS_synth"/>
</dbReference>
<evidence type="ECO:0000259" key="21">
    <source>
        <dbReference type="PROSITE" id="PS50075"/>
    </source>
</evidence>
<dbReference type="Gene3D" id="3.40.50.720">
    <property type="entry name" value="NAD(P)-binding Rossmann-like Domain"/>
    <property type="match status" value="1"/>
</dbReference>
<evidence type="ECO:0000256" key="16">
    <source>
        <dbReference type="ARBA" id="ARBA00066974"/>
    </source>
</evidence>
<dbReference type="SUPFAM" id="SSF51735">
    <property type="entry name" value="NAD(P)-binding Rossmann-fold domains"/>
    <property type="match status" value="2"/>
</dbReference>
<comment type="catalytic activity">
    <reaction evidence="14">
        <text>icosanoyl-[(phenol)carboxyphthiodiolenone synthase] + 2 (S)-methylmalonyl-CoA + 3 malonyl-CoA + 5 NADPH + 10 H(+) = C32-carboxyphthiodiolenone-[(phenol)carboxyphthiodiolenone synthase] + 5 CO2 + 5 NADP(+) + 5 CoA + 2 H2O</text>
        <dbReference type="Rhea" id="RHEA:57748"/>
        <dbReference type="Rhea" id="RHEA-COMP:14985"/>
        <dbReference type="Rhea" id="RHEA-COMP:14986"/>
        <dbReference type="ChEBI" id="CHEBI:15377"/>
        <dbReference type="ChEBI" id="CHEBI:15378"/>
        <dbReference type="ChEBI" id="CHEBI:16526"/>
        <dbReference type="ChEBI" id="CHEBI:57287"/>
        <dbReference type="ChEBI" id="CHEBI:57327"/>
        <dbReference type="ChEBI" id="CHEBI:57384"/>
        <dbReference type="ChEBI" id="CHEBI:57783"/>
        <dbReference type="ChEBI" id="CHEBI:58349"/>
        <dbReference type="ChEBI" id="CHEBI:87848"/>
        <dbReference type="ChEBI" id="CHEBI:142236"/>
        <dbReference type="EC" id="2.3.1.292"/>
    </reaction>
</comment>
<evidence type="ECO:0000313" key="23">
    <source>
        <dbReference type="EMBL" id="MBH8554253.1"/>
    </source>
</evidence>
<evidence type="ECO:0000256" key="7">
    <source>
        <dbReference type="ARBA" id="ARBA00022857"/>
    </source>
</evidence>
<comment type="cofactor">
    <cofactor evidence="2">
        <name>pantetheine 4'-phosphate</name>
        <dbReference type="ChEBI" id="CHEBI:47942"/>
    </cofactor>
</comment>
<dbReference type="PANTHER" id="PTHR43775">
    <property type="entry name" value="FATTY ACID SYNTHASE"/>
    <property type="match status" value="1"/>
</dbReference>
<dbReference type="InterPro" id="IPR036291">
    <property type="entry name" value="NAD(P)-bd_dom_sf"/>
</dbReference>
<dbReference type="InterPro" id="IPR009081">
    <property type="entry name" value="PP-bd_ACP"/>
</dbReference>
<evidence type="ECO:0000256" key="6">
    <source>
        <dbReference type="ARBA" id="ARBA00022832"/>
    </source>
</evidence>
<proteinExistence type="predicted"/>
<dbReference type="Proteomes" id="UP000599391">
    <property type="component" value="Unassembled WGS sequence"/>
</dbReference>
<keyword evidence="7" id="KW-0521">NADP</keyword>
<evidence type="ECO:0000256" key="2">
    <source>
        <dbReference type="ARBA" id="ARBA00001957"/>
    </source>
</evidence>
<dbReference type="InterPro" id="IPR020841">
    <property type="entry name" value="PKS_Beta-ketoAc_synthase_dom"/>
</dbReference>
<keyword evidence="8" id="KW-0560">Oxidoreductase</keyword>
<comment type="cofactor">
    <cofactor evidence="1">
        <name>NADP(+)</name>
        <dbReference type="ChEBI" id="CHEBI:58349"/>
    </cofactor>
</comment>
<dbReference type="Gene3D" id="3.30.559.10">
    <property type="entry name" value="Chloramphenicol acetyltransferase-like domain"/>
    <property type="match status" value="1"/>
</dbReference>
<dbReference type="InterPro" id="IPR023213">
    <property type="entry name" value="CAT-like_dom_sf"/>
</dbReference>
<evidence type="ECO:0000256" key="1">
    <source>
        <dbReference type="ARBA" id="ARBA00001937"/>
    </source>
</evidence>
<evidence type="ECO:0000256" key="5">
    <source>
        <dbReference type="ARBA" id="ARBA00022679"/>
    </source>
</evidence>
<keyword evidence="6" id="KW-0276">Fatty acid metabolism</keyword>
<dbReference type="RefSeq" id="WP_214440496.1">
    <property type="nucleotide sequence ID" value="NZ_JAECZB010000067.1"/>
</dbReference>
<feature type="domain" description="Ketosynthase family 3 (KS3)" evidence="22">
    <location>
        <begin position="10"/>
        <end position="437"/>
    </location>
</feature>
<evidence type="ECO:0000256" key="3">
    <source>
        <dbReference type="ARBA" id="ARBA00022450"/>
    </source>
</evidence>
<dbReference type="InterPro" id="IPR013968">
    <property type="entry name" value="PKS_KR"/>
</dbReference>
<dbReference type="InterPro" id="IPR014030">
    <property type="entry name" value="Ketoacyl_synth_N"/>
</dbReference>
<evidence type="ECO:0000256" key="18">
    <source>
        <dbReference type="ARBA" id="ARBA00075053"/>
    </source>
</evidence>
<dbReference type="SUPFAM" id="SSF55048">
    <property type="entry name" value="Probable ACP-binding domain of malonyl-CoA ACP transacylase"/>
    <property type="match status" value="1"/>
</dbReference>
<name>A0A8J7HKC7_9CYAN</name>
<comment type="catalytic activity">
    <reaction evidence="11">
        <text>17-(4-hydroxyphenyl)heptadecanoyl-[(phenol)carboxyphthiodiolenone synthase] + 2 (S)-methylmalonyl-CoA + 3 malonyl-CoA + 5 NADPH + 10 H(+) = C35-(phenol)carboxyphthiodiolenone-[(phenol)carboxyphthiodiolenone synthase] + 5 CO2 + 5 NADP(+) + 5 CoA + 2 H2O</text>
        <dbReference type="Rhea" id="RHEA:57756"/>
        <dbReference type="Rhea" id="RHEA-COMP:14272"/>
        <dbReference type="Rhea" id="RHEA-COMP:14989"/>
        <dbReference type="ChEBI" id="CHEBI:15377"/>
        <dbReference type="ChEBI" id="CHEBI:15378"/>
        <dbReference type="ChEBI" id="CHEBI:16526"/>
        <dbReference type="ChEBI" id="CHEBI:57287"/>
        <dbReference type="ChEBI" id="CHEBI:57327"/>
        <dbReference type="ChEBI" id="CHEBI:57384"/>
        <dbReference type="ChEBI" id="CHEBI:57783"/>
        <dbReference type="ChEBI" id="CHEBI:58349"/>
        <dbReference type="ChEBI" id="CHEBI:133300"/>
        <dbReference type="ChEBI" id="CHEBI:142259"/>
        <dbReference type="EC" id="2.3.1.292"/>
    </reaction>
</comment>
<evidence type="ECO:0000313" key="24">
    <source>
        <dbReference type="Proteomes" id="UP000599391"/>
    </source>
</evidence>
<keyword evidence="5" id="KW-0808">Transferase</keyword>
<keyword evidence="9" id="KW-0443">Lipid metabolism</keyword>
<dbReference type="Gene3D" id="3.30.559.30">
    <property type="entry name" value="Nonribosomal peptide synthetase, condensation domain"/>
    <property type="match status" value="1"/>
</dbReference>
<evidence type="ECO:0000256" key="10">
    <source>
        <dbReference type="ARBA" id="ARBA00023268"/>
    </source>
</evidence>
<dbReference type="InterPro" id="IPR016036">
    <property type="entry name" value="Malonyl_transacylase_ACP-bd"/>
</dbReference>
<dbReference type="CDD" id="cd08953">
    <property type="entry name" value="KR_2_SDR_x"/>
    <property type="match status" value="1"/>
</dbReference>
<evidence type="ECO:0000256" key="14">
    <source>
        <dbReference type="ARBA" id="ARBA00052745"/>
    </source>
</evidence>
<dbReference type="InterPro" id="IPR049490">
    <property type="entry name" value="C883_1060-like_KR_N"/>
</dbReference>
<dbReference type="Pfam" id="PF02801">
    <property type="entry name" value="Ketoacyl-synt_C"/>
    <property type="match status" value="1"/>
</dbReference>
<dbReference type="InterPro" id="IPR001242">
    <property type="entry name" value="Condensation_dom"/>
</dbReference>
<comment type="function">
    <text evidence="15">Part of the PpsABCDE complex involved in the biosynthesis of the lipid core common to phthiocerols and phenolphthiocerols by successive additions of malonyl-CoA or methylmalonyl-CoA extender units. PpsA can accept as substrate the activated forms of either icosanoyl (C20), docosanoyl (C22) or lignoceroyl (C24) groups from FadD26, or a (4-hydroxyphenyl)-C17 or (4-hydroxyphenyl)-C19 fatty acyl from FadD29. PpsA initiates the biosynthesis and extends its substrate using a malonyl-CoA extender unit. The PpsB and PpsC proteins add the second and third malonyl-CoA extender units. PpsD adds an (R)-methylmalonyl unit and PpsE adds a second (R)-methylmalonyl unit. The incorporation of the methylmalonyl units results in formation of two branched methyl groups in the elongated product.</text>
</comment>
<dbReference type="InterPro" id="IPR016039">
    <property type="entry name" value="Thiolase-like"/>
</dbReference>
<dbReference type="InterPro" id="IPR014031">
    <property type="entry name" value="Ketoacyl_synth_C"/>
</dbReference>
<evidence type="ECO:0000256" key="4">
    <source>
        <dbReference type="ARBA" id="ARBA00022553"/>
    </source>
</evidence>
<keyword evidence="10" id="KW-0511">Multifunctional enzyme</keyword>
<accession>A0A8J7HKC7</accession>
<dbReference type="Pfam" id="PF00109">
    <property type="entry name" value="ketoacyl-synt"/>
    <property type="match status" value="1"/>
</dbReference>
<dbReference type="EC" id="2.3.1.292" evidence="16"/>
<dbReference type="Pfam" id="PF00550">
    <property type="entry name" value="PP-binding"/>
    <property type="match status" value="1"/>
</dbReference>
<evidence type="ECO:0000256" key="15">
    <source>
        <dbReference type="ARBA" id="ARBA00058455"/>
    </source>
</evidence>
<dbReference type="Gene3D" id="1.10.1200.10">
    <property type="entry name" value="ACP-like"/>
    <property type="match status" value="1"/>
</dbReference>
<dbReference type="GO" id="GO:0071770">
    <property type="term" value="P:DIM/DIP cell wall layer assembly"/>
    <property type="evidence" value="ECO:0007669"/>
    <property type="project" value="TreeGrafter"/>
</dbReference>
<dbReference type="PROSITE" id="PS52004">
    <property type="entry name" value="KS3_2"/>
    <property type="match status" value="1"/>
</dbReference>
<dbReference type="InterPro" id="IPR020806">
    <property type="entry name" value="PKS_PP-bd"/>
</dbReference>
<dbReference type="Pfam" id="PF21394">
    <property type="entry name" value="Beta-ketacyl_N"/>
    <property type="match status" value="1"/>
</dbReference>
<dbReference type="PROSITE" id="PS50075">
    <property type="entry name" value="CARRIER"/>
    <property type="match status" value="1"/>
</dbReference>
<dbReference type="SUPFAM" id="SSF53901">
    <property type="entry name" value="Thiolase-like"/>
    <property type="match status" value="1"/>
</dbReference>
<dbReference type="GO" id="GO:0006633">
    <property type="term" value="P:fatty acid biosynthetic process"/>
    <property type="evidence" value="ECO:0007669"/>
    <property type="project" value="TreeGrafter"/>
</dbReference>
<evidence type="ECO:0000256" key="11">
    <source>
        <dbReference type="ARBA" id="ARBA00050973"/>
    </source>
</evidence>
<dbReference type="Gene3D" id="3.40.47.10">
    <property type="match status" value="1"/>
</dbReference>
<comment type="catalytic activity">
    <reaction evidence="12">
        <text>19-(4-hydroxyphenyl)nonadecanoyl-[(phenol)carboxyphthiodiolenone synthase] + 2 (S)-methylmalonyl-CoA + 3 malonyl-CoA + 5 NADPH + 10 H(+) = C37-(phenol)carboxyphthiodiolenone-[(phenol)carboxyphthiodiolenone synthase] + 5 CO2 + 5 NADP(+) + 5 CoA + 2 H2O</text>
        <dbReference type="Rhea" id="RHEA:57760"/>
        <dbReference type="Rhea" id="RHEA-COMP:14273"/>
        <dbReference type="Rhea" id="RHEA-COMP:14990"/>
        <dbReference type="ChEBI" id="CHEBI:15377"/>
        <dbReference type="ChEBI" id="CHEBI:15378"/>
        <dbReference type="ChEBI" id="CHEBI:16526"/>
        <dbReference type="ChEBI" id="CHEBI:57287"/>
        <dbReference type="ChEBI" id="CHEBI:57327"/>
        <dbReference type="ChEBI" id="CHEBI:57384"/>
        <dbReference type="ChEBI" id="CHEBI:57783"/>
        <dbReference type="ChEBI" id="CHEBI:58349"/>
        <dbReference type="ChEBI" id="CHEBI:133301"/>
        <dbReference type="ChEBI" id="CHEBI:142260"/>
        <dbReference type="EC" id="2.3.1.292"/>
    </reaction>
</comment>
<dbReference type="SMART" id="SM00825">
    <property type="entry name" value="PKS_KS"/>
    <property type="match status" value="1"/>
</dbReference>
<organism evidence="23 24">
    <name type="scientific">Atlanticothrix silvestris CENA357</name>
    <dbReference type="NCBI Taxonomy" id="1725252"/>
    <lineage>
        <taxon>Bacteria</taxon>
        <taxon>Bacillati</taxon>
        <taxon>Cyanobacteriota</taxon>
        <taxon>Cyanophyceae</taxon>
        <taxon>Nostocales</taxon>
        <taxon>Nodulariaceae</taxon>
        <taxon>Atlanticothrix</taxon>
        <taxon>Atlanticothrix silvestris</taxon>
    </lineage>
</organism>
<evidence type="ECO:0000256" key="17">
    <source>
        <dbReference type="ARBA" id="ARBA00073623"/>
    </source>
</evidence>
<dbReference type="InterPro" id="IPR036736">
    <property type="entry name" value="ACP-like_sf"/>
</dbReference>
<dbReference type="NCBIfam" id="TIGR01720">
    <property type="entry name" value="NRPS-para261"/>
    <property type="match status" value="1"/>
</dbReference>
<dbReference type="SMART" id="SM00822">
    <property type="entry name" value="PKS_KR"/>
    <property type="match status" value="1"/>
</dbReference>
<evidence type="ECO:0000256" key="8">
    <source>
        <dbReference type="ARBA" id="ARBA00023002"/>
    </source>
</evidence>
<dbReference type="Pfam" id="PF00698">
    <property type="entry name" value="Acyl_transf_1"/>
    <property type="match status" value="1"/>
</dbReference>
<evidence type="ECO:0000256" key="20">
    <source>
        <dbReference type="ARBA" id="ARBA00084020"/>
    </source>
</evidence>
<dbReference type="Pfam" id="PF08659">
    <property type="entry name" value="KR"/>
    <property type="match status" value="1"/>
</dbReference>
<dbReference type="Pfam" id="PF22621">
    <property type="entry name" value="CurL-like_PKS_C"/>
    <property type="match status" value="1"/>
</dbReference>
<dbReference type="SUPFAM" id="SSF52777">
    <property type="entry name" value="CoA-dependent acyltransferases"/>
    <property type="match status" value="2"/>
</dbReference>
<protein>
    <recommendedName>
        <fullName evidence="17">Phenolphthiocerol/phthiocerol polyketide synthase subunit E</fullName>
        <ecNumber evidence="16">2.3.1.292</ecNumber>
    </recommendedName>
    <alternativeName>
        <fullName evidence="19">(Phenol)carboxyphthiodiolenone synthase subunit E</fullName>
    </alternativeName>
    <alternativeName>
        <fullName evidence="20">Beta-ketoacyl-acyl-carrier-protein synthase I</fullName>
    </alternativeName>
    <alternativeName>
        <fullName evidence="18">Phthiocerol synthesis polyketide synthase type I PpsE</fullName>
    </alternativeName>
</protein>
<keyword evidence="4" id="KW-0597">Phosphoprotein</keyword>
<dbReference type="FunFam" id="1.10.1200.10:FF:000005">
    <property type="entry name" value="Nonribosomal peptide synthetase 1"/>
    <property type="match status" value="1"/>
</dbReference>
<dbReference type="InterPro" id="IPR014043">
    <property type="entry name" value="Acyl_transferase_dom"/>
</dbReference>
<dbReference type="SMART" id="SM00827">
    <property type="entry name" value="PKS_AT"/>
    <property type="match status" value="1"/>
</dbReference>
<dbReference type="FunFam" id="3.40.366.10:FF:000002">
    <property type="entry name" value="Probable polyketide synthase 2"/>
    <property type="match status" value="1"/>
</dbReference>
<dbReference type="SUPFAM" id="SSF52151">
    <property type="entry name" value="FabD/lysophospholipase-like"/>
    <property type="match status" value="1"/>
</dbReference>
<keyword evidence="3" id="KW-0596">Phosphopantetheine</keyword>
<dbReference type="GO" id="GO:0004312">
    <property type="term" value="F:fatty acid synthase activity"/>
    <property type="evidence" value="ECO:0007669"/>
    <property type="project" value="TreeGrafter"/>
</dbReference>
<evidence type="ECO:0000256" key="19">
    <source>
        <dbReference type="ARBA" id="ARBA00078169"/>
    </source>
</evidence>
<dbReference type="EMBL" id="JAECZB010000067">
    <property type="protein sequence ID" value="MBH8554253.1"/>
    <property type="molecule type" value="Genomic_DNA"/>
</dbReference>
<dbReference type="SMART" id="SM00823">
    <property type="entry name" value="PKS_PP"/>
    <property type="match status" value="1"/>
</dbReference>